<dbReference type="PANTHER" id="PTHR11717">
    <property type="entry name" value="LOW MOLECULAR WEIGHT PROTEIN TYROSINE PHOSPHATASE"/>
    <property type="match status" value="1"/>
</dbReference>
<gene>
    <name evidence="7" type="ORF">CA260_11925</name>
</gene>
<dbReference type="Gene3D" id="3.40.50.2300">
    <property type="match status" value="1"/>
</dbReference>
<feature type="active site" description="Proton donor" evidence="5">
    <location>
        <position position="127"/>
    </location>
</feature>
<dbReference type="PANTHER" id="PTHR11717:SF7">
    <property type="entry name" value="LOW MOLECULAR WEIGHT PHOSPHOTYROSINE PROTEIN PHOSPHATASE"/>
    <property type="match status" value="1"/>
</dbReference>
<sequence>MIKKDNPSVLFVCLGNICRSPLVEAVARRRCAEAGLQVTLASCGTGNWHVGKGADPRMLRAAAAAGYDLASHRARQVRPDDFSSHDWLLAMDSDNLDALLSLRGHRGSEPELFLPWAGVASPLEFPDPYFGDDDGFRQSVELAERGVDGLIARLRAKG</sequence>
<dbReference type="PRINTS" id="PR00719">
    <property type="entry name" value="LMWPTPASE"/>
</dbReference>
<feature type="domain" description="Phosphotyrosine protein phosphatase I" evidence="6">
    <location>
        <begin position="7"/>
        <end position="153"/>
    </location>
</feature>
<accession>A0A328P1H3</accession>
<reference evidence="7 8" key="1">
    <citation type="journal article" date="2018" name="Genet. Mol. Biol.">
        <title>The genome sequence of Dyella jiangningensis FCAV SCS01 from a lignocellulose-decomposing microbial consortium metagenome reveals potential for biotechnological applications.</title>
        <authorList>
            <person name="Desiderato J.G."/>
            <person name="Alvarenga D.O."/>
            <person name="Constancio M.T.L."/>
            <person name="Alves L.M.C."/>
            <person name="Varani A.M."/>
        </authorList>
    </citation>
    <scope>NUCLEOTIDE SEQUENCE [LARGE SCALE GENOMIC DNA]</scope>
    <source>
        <strain evidence="7 8">FCAV SCS01</strain>
    </source>
</reference>
<comment type="similarity">
    <text evidence="1">Belongs to the low molecular weight phosphotyrosine protein phosphatase family.</text>
</comment>
<dbReference type="RefSeq" id="WP_111983325.1">
    <property type="nucleotide sequence ID" value="NZ_NFZS01000003.1"/>
</dbReference>
<organism evidence="7 8">
    <name type="scientific">Dyella jiangningensis</name>
    <dbReference type="NCBI Taxonomy" id="1379159"/>
    <lineage>
        <taxon>Bacteria</taxon>
        <taxon>Pseudomonadati</taxon>
        <taxon>Pseudomonadota</taxon>
        <taxon>Gammaproteobacteria</taxon>
        <taxon>Lysobacterales</taxon>
        <taxon>Rhodanobacteraceae</taxon>
        <taxon>Dyella</taxon>
    </lineage>
</organism>
<evidence type="ECO:0000256" key="3">
    <source>
        <dbReference type="ARBA" id="ARBA00022801"/>
    </source>
</evidence>
<dbReference type="InterPro" id="IPR036196">
    <property type="entry name" value="Ptyr_pPase_sf"/>
</dbReference>
<keyword evidence="3" id="KW-0378">Hydrolase</keyword>
<dbReference type="EC" id="3.1.3.48" evidence="2"/>
<dbReference type="SUPFAM" id="SSF52788">
    <property type="entry name" value="Phosphotyrosine protein phosphatases I"/>
    <property type="match status" value="1"/>
</dbReference>
<protein>
    <recommendedName>
        <fullName evidence="2">protein-tyrosine-phosphatase</fullName>
        <ecNumber evidence="2">3.1.3.48</ecNumber>
    </recommendedName>
</protein>
<dbReference type="GO" id="GO:0004725">
    <property type="term" value="F:protein tyrosine phosphatase activity"/>
    <property type="evidence" value="ECO:0007669"/>
    <property type="project" value="UniProtKB-EC"/>
</dbReference>
<keyword evidence="4" id="KW-0904">Protein phosphatase</keyword>
<comment type="caution">
    <text evidence="7">The sequence shown here is derived from an EMBL/GenBank/DDBJ whole genome shotgun (WGS) entry which is preliminary data.</text>
</comment>
<evidence type="ECO:0000313" key="7">
    <source>
        <dbReference type="EMBL" id="RAO76037.1"/>
    </source>
</evidence>
<evidence type="ECO:0000256" key="1">
    <source>
        <dbReference type="ARBA" id="ARBA00011063"/>
    </source>
</evidence>
<name>A0A328P1H3_9GAMM</name>
<feature type="active site" evidence="5">
    <location>
        <position position="19"/>
    </location>
</feature>
<evidence type="ECO:0000256" key="2">
    <source>
        <dbReference type="ARBA" id="ARBA00013064"/>
    </source>
</evidence>
<dbReference type="AlphaFoldDB" id="A0A328P1H3"/>
<dbReference type="SMART" id="SM00226">
    <property type="entry name" value="LMWPc"/>
    <property type="match status" value="1"/>
</dbReference>
<proteinExistence type="inferred from homology"/>
<dbReference type="Pfam" id="PF01451">
    <property type="entry name" value="LMWPc"/>
    <property type="match status" value="1"/>
</dbReference>
<dbReference type="InterPro" id="IPR050438">
    <property type="entry name" value="LMW_PTPase"/>
</dbReference>
<feature type="active site" description="Nucleophile" evidence="5">
    <location>
        <position position="13"/>
    </location>
</feature>
<evidence type="ECO:0000313" key="8">
    <source>
        <dbReference type="Proteomes" id="UP000248926"/>
    </source>
</evidence>
<dbReference type="EMBL" id="NFZS01000003">
    <property type="protein sequence ID" value="RAO76037.1"/>
    <property type="molecule type" value="Genomic_DNA"/>
</dbReference>
<evidence type="ECO:0000259" key="6">
    <source>
        <dbReference type="SMART" id="SM00226"/>
    </source>
</evidence>
<dbReference type="CDD" id="cd16343">
    <property type="entry name" value="LMWPTP"/>
    <property type="match status" value="1"/>
</dbReference>
<evidence type="ECO:0000256" key="4">
    <source>
        <dbReference type="ARBA" id="ARBA00022912"/>
    </source>
</evidence>
<dbReference type="OrthoDB" id="9784339at2"/>
<dbReference type="InterPro" id="IPR023485">
    <property type="entry name" value="Ptyr_pPase"/>
</dbReference>
<keyword evidence="8" id="KW-1185">Reference proteome</keyword>
<dbReference type="Proteomes" id="UP000248926">
    <property type="component" value="Unassembled WGS sequence"/>
</dbReference>
<evidence type="ECO:0000256" key="5">
    <source>
        <dbReference type="PIRSR" id="PIRSR617867-1"/>
    </source>
</evidence>
<dbReference type="InterPro" id="IPR017867">
    <property type="entry name" value="Tyr_phospatase_low_mol_wt"/>
</dbReference>